<feature type="transmembrane region" description="Helical" evidence="6">
    <location>
        <begin position="778"/>
        <end position="798"/>
    </location>
</feature>
<dbReference type="PRINTS" id="PR00119">
    <property type="entry name" value="CATATPASE"/>
</dbReference>
<organism evidence="7">
    <name type="scientific">Bodo saltans virus</name>
    <dbReference type="NCBI Taxonomy" id="2024608"/>
    <lineage>
        <taxon>Viruses</taxon>
        <taxon>Varidnaviria</taxon>
        <taxon>Bamfordvirae</taxon>
        <taxon>Nucleocytoviricota</taxon>
        <taxon>Megaviricetes</taxon>
        <taxon>Imitervirales</taxon>
        <taxon>Mimiviridae</taxon>
        <taxon>Klosneuvirinae</taxon>
        <taxon>Theiavirus</taxon>
        <taxon>Theiavirus salishense</taxon>
    </lineage>
</organism>
<evidence type="ECO:0000256" key="1">
    <source>
        <dbReference type="ARBA" id="ARBA00004127"/>
    </source>
</evidence>
<dbReference type="EMBL" id="MF782455">
    <property type="protein sequence ID" value="ATZ81045.1"/>
    <property type="molecule type" value="Genomic_DNA"/>
</dbReference>
<keyword evidence="2 6" id="KW-0812">Transmembrane</keyword>
<feature type="transmembrane region" description="Helical" evidence="6">
    <location>
        <begin position="884"/>
        <end position="905"/>
    </location>
</feature>
<dbReference type="Proteomes" id="UP000240325">
    <property type="component" value="Segment"/>
</dbReference>
<evidence type="ECO:0000256" key="2">
    <source>
        <dbReference type="ARBA" id="ARBA00022692"/>
    </source>
</evidence>
<protein>
    <submittedName>
        <fullName evidence="7">Magnesium-transporting ATPase</fullName>
    </submittedName>
</protein>
<gene>
    <name evidence="7" type="ORF">BMW23_1000</name>
</gene>
<feature type="transmembrane region" description="Helical" evidence="6">
    <location>
        <begin position="917"/>
        <end position="939"/>
    </location>
</feature>
<dbReference type="SUPFAM" id="SSF56784">
    <property type="entry name" value="HAD-like"/>
    <property type="match status" value="1"/>
</dbReference>
<keyword evidence="3" id="KW-0460">Magnesium</keyword>
<reference evidence="7" key="1">
    <citation type="journal article" date="2017" name="Elife">
        <title>The kinetoplastid-infecting Bodo saltans virus (BsV), a window into the most abundant giant viruses in the sea.</title>
        <authorList>
            <person name="Deeg C.M."/>
            <person name="Chow C.-E.T."/>
            <person name="Suttle C.A."/>
        </authorList>
    </citation>
    <scope>NUCLEOTIDE SEQUENCE</scope>
    <source>
        <strain evidence="7">NG1</strain>
    </source>
</reference>
<feature type="transmembrane region" description="Helical" evidence="6">
    <location>
        <begin position="818"/>
        <end position="836"/>
    </location>
</feature>
<dbReference type="PROSITE" id="PS00154">
    <property type="entry name" value="ATPASE_E1_E2"/>
    <property type="match status" value="1"/>
</dbReference>
<feature type="transmembrane region" description="Helical" evidence="6">
    <location>
        <begin position="298"/>
        <end position="321"/>
    </location>
</feature>
<feature type="transmembrane region" description="Helical" evidence="6">
    <location>
        <begin position="32"/>
        <end position="52"/>
    </location>
</feature>
<dbReference type="GO" id="GO:0005886">
    <property type="term" value="C:plasma membrane"/>
    <property type="evidence" value="ECO:0007669"/>
    <property type="project" value="TreeGrafter"/>
</dbReference>
<evidence type="ECO:0000256" key="6">
    <source>
        <dbReference type="SAM" id="Phobius"/>
    </source>
</evidence>
<dbReference type="Gene3D" id="3.40.50.1000">
    <property type="entry name" value="HAD superfamily/HAD-like"/>
    <property type="match status" value="1"/>
</dbReference>
<proteinExistence type="predicted"/>
<keyword evidence="5 6" id="KW-0472">Membrane</keyword>
<evidence type="ECO:0000313" key="7">
    <source>
        <dbReference type="EMBL" id="ATZ81045.1"/>
    </source>
</evidence>
<dbReference type="PANTHER" id="PTHR24093">
    <property type="entry name" value="CATION TRANSPORTING ATPASE"/>
    <property type="match status" value="1"/>
</dbReference>
<dbReference type="PANTHER" id="PTHR24093:SF369">
    <property type="entry name" value="CALCIUM-TRANSPORTING ATPASE"/>
    <property type="match status" value="1"/>
</dbReference>
<evidence type="ECO:0000313" key="8">
    <source>
        <dbReference type="Proteomes" id="UP000240325"/>
    </source>
</evidence>
<accession>A0A2H4UW29</accession>
<dbReference type="InterPro" id="IPR036412">
    <property type="entry name" value="HAD-like_sf"/>
</dbReference>
<feature type="transmembrane region" description="Helical" evidence="6">
    <location>
        <begin position="848"/>
        <end position="872"/>
    </location>
</feature>
<evidence type="ECO:0000256" key="4">
    <source>
        <dbReference type="ARBA" id="ARBA00022989"/>
    </source>
</evidence>
<evidence type="ECO:0000256" key="5">
    <source>
        <dbReference type="ARBA" id="ARBA00023136"/>
    </source>
</evidence>
<comment type="subcellular location">
    <subcellularLocation>
        <location evidence="1">Endomembrane system</location>
        <topology evidence="1">Multi-pass membrane protein</topology>
    </subcellularLocation>
</comment>
<dbReference type="InterPro" id="IPR018303">
    <property type="entry name" value="ATPase_P-typ_P_site"/>
</dbReference>
<dbReference type="InterPro" id="IPR023214">
    <property type="entry name" value="HAD_sf"/>
</dbReference>
<feature type="transmembrane region" description="Helical" evidence="6">
    <location>
        <begin position="126"/>
        <end position="146"/>
    </location>
</feature>
<feature type="transmembrane region" description="Helical" evidence="6">
    <location>
        <begin position="95"/>
        <end position="114"/>
    </location>
</feature>
<keyword evidence="4 6" id="KW-1133">Transmembrane helix</keyword>
<dbReference type="GO" id="GO:0005388">
    <property type="term" value="F:P-type calcium transporter activity"/>
    <property type="evidence" value="ECO:0007669"/>
    <property type="project" value="TreeGrafter"/>
</dbReference>
<name>A0A2H4UW29_9VIRU</name>
<evidence type="ECO:0000256" key="3">
    <source>
        <dbReference type="ARBA" id="ARBA00022842"/>
    </source>
</evidence>
<sequence>MNNIFYEINDLIKFVGTLDIYSVYNNLNFNKLNMITMYGILFLLIIVAIFVIDKTVTHWNYIFYKSNVYNTKKYNNLPILLTYETFKYITQLPNLLTIIIGTIQCYCTITLIILPLNLFNIYTFNLYIFKGNIINIVVSICCWLFATMTEILKYKRAIKFDENINCRTIKINNKTTQSNCSILPTDVNKIVRADKIKIGDIIDLEYKDIVPAFLQVIKIESSHSTITESKYNDFDVGFYDDKESTGEEISKAFYIGEIIPPHRKMTRPNTSVKAKVIGYIDVIKYDHKMIIPLFLNNVRFVIDIFAITLLLTLSFSVSASAIKYTDVSFSVMVKHLIAMGIAGNMLIPSMRMTLLYNVYNLMLSYAFKTIKVNSYESFLKLDKIETAIFDKTGTLTEEHLSVHSHYYYEEHSVIKKLKKWGWCNDEICFAIMMANSESNKNEDEKNELCCDTWGTSPEENKMLEYWLQNNFNLIFNPVKSSGTIIFKYKDNSEKTIIVKNRHSFNFELGKLSHISIINNNETLDLIIRQHGTSRFLDEYNKKNFNSVEQLWSNIDDCYCWTNQIINMDKHRAISIAIYNKNETTNKDEWEILSIYTFDNPLRKNVENVIEYFKNNNIPVNMLTGDSRDTAEDVARIIGFPEISMNIQKQNDIHKALDESINSKHSVSIEGNVLETLLEENNELMKQFLNNKSMYKIIYKANKKTKENVVKNTKNPLYTGDAKNDELAIKNAFVGIALEHGAETCKLYSAINITQPIDLIDLLTNNGYKDMLLTGGQNLFKDVCFFGGLICGCLIIGIHYNKFEFLNNSYLYKDVWNPLSMLMISSIEYTISSIAYASSNCTKKKNSSFVLTLLAIINKIMGFCIGICFGWIIKNYFLIFRYDKLVIHAINIIILIKHSLHCLNFNKVGTQIISNSNCIIGFMLNILDSLQFRILLYLFFCLVNM</sequence>
<keyword evidence="8" id="KW-1185">Reference proteome</keyword>